<evidence type="ECO:0000313" key="2">
    <source>
        <dbReference type="EMBL" id="TYC10805.1"/>
    </source>
</evidence>
<organism evidence="2 3">
    <name type="scientific">Bizionia gelidisalsuginis</name>
    <dbReference type="NCBI Taxonomy" id="291188"/>
    <lineage>
        <taxon>Bacteria</taxon>
        <taxon>Pseudomonadati</taxon>
        <taxon>Bacteroidota</taxon>
        <taxon>Flavobacteriia</taxon>
        <taxon>Flavobacteriales</taxon>
        <taxon>Flavobacteriaceae</taxon>
        <taxon>Bizionia</taxon>
    </lineage>
</organism>
<protein>
    <submittedName>
        <fullName evidence="2">DUF4249 domain-containing protein</fullName>
    </submittedName>
</protein>
<evidence type="ECO:0000313" key="3">
    <source>
        <dbReference type="Proteomes" id="UP000323621"/>
    </source>
</evidence>
<gene>
    <name evidence="2" type="ORF">ES677_10840</name>
</gene>
<feature type="chain" id="PRO_5045974765" evidence="1">
    <location>
        <begin position="19"/>
        <end position="271"/>
    </location>
</feature>
<sequence length="271" mass="30769">MKKLSLLFVLLISTFSCEDVIDIQVPKAEPKLVIEASINWFNGTAGNVQEVKLTQSAPYFNTTIPPANNAIVTITDTANNTFFFTEENNSGIYKNSTFIPVIDSEYTLNITYKNEDYTATETLTSVTPIDYIEQKNESGFSGEDIEIKAYYTDPENQENYYFYEFITDIAIIPTLEVYEDEFFNGNQIFAFFSEEDLKAGDQLKIRNYGISEQFFVYMTVLLQQSNQSGGGPFQTQPATVRGNCINVTKPDNFPLGYFRLSQANELIYTVE</sequence>
<accession>A0ABY3M952</accession>
<dbReference type="PROSITE" id="PS51257">
    <property type="entry name" value="PROKAR_LIPOPROTEIN"/>
    <property type="match status" value="1"/>
</dbReference>
<dbReference type="Pfam" id="PF14054">
    <property type="entry name" value="DUF4249"/>
    <property type="match status" value="1"/>
</dbReference>
<proteinExistence type="predicted"/>
<feature type="signal peptide" evidence="1">
    <location>
        <begin position="1"/>
        <end position="18"/>
    </location>
</feature>
<dbReference type="InterPro" id="IPR025345">
    <property type="entry name" value="DUF4249"/>
</dbReference>
<keyword evidence="3" id="KW-1185">Reference proteome</keyword>
<dbReference type="Proteomes" id="UP000323621">
    <property type="component" value="Unassembled WGS sequence"/>
</dbReference>
<reference evidence="2 3" key="1">
    <citation type="submission" date="2019-08" db="EMBL/GenBank/DDBJ databases">
        <title>Genomes of Antarctic Bizionia species.</title>
        <authorList>
            <person name="Bowman J.P."/>
        </authorList>
    </citation>
    <scope>NUCLEOTIDE SEQUENCE [LARGE SCALE GENOMIC DNA]</scope>
    <source>
        <strain evidence="2 3">IC164</strain>
    </source>
</reference>
<evidence type="ECO:0000256" key="1">
    <source>
        <dbReference type="SAM" id="SignalP"/>
    </source>
</evidence>
<dbReference type="RefSeq" id="WP_148381250.1">
    <property type="nucleotide sequence ID" value="NZ_VSKN01000014.1"/>
</dbReference>
<dbReference type="EMBL" id="VSKN01000014">
    <property type="protein sequence ID" value="TYC10805.1"/>
    <property type="molecule type" value="Genomic_DNA"/>
</dbReference>
<keyword evidence="1" id="KW-0732">Signal</keyword>
<comment type="caution">
    <text evidence="2">The sequence shown here is derived from an EMBL/GenBank/DDBJ whole genome shotgun (WGS) entry which is preliminary data.</text>
</comment>
<name>A0ABY3M952_9FLAO</name>